<gene>
    <name evidence="3" type="ORF">QWZ14_13185</name>
</gene>
<dbReference type="RefSeq" id="WP_290317137.1">
    <property type="nucleotide sequence ID" value="NZ_JAUFPN010000143.1"/>
</dbReference>
<dbReference type="EMBL" id="JAUFPN010000143">
    <property type="protein sequence ID" value="MDN3565319.1"/>
    <property type="molecule type" value="Genomic_DNA"/>
</dbReference>
<evidence type="ECO:0000313" key="3">
    <source>
        <dbReference type="EMBL" id="MDN3565319.1"/>
    </source>
</evidence>
<evidence type="ECO:0000256" key="1">
    <source>
        <dbReference type="SAM" id="MobiDB-lite"/>
    </source>
</evidence>
<keyword evidence="2" id="KW-0812">Transmembrane</keyword>
<evidence type="ECO:0000256" key="2">
    <source>
        <dbReference type="SAM" id="Phobius"/>
    </source>
</evidence>
<keyword evidence="4" id="KW-1185">Reference proteome</keyword>
<comment type="caution">
    <text evidence="3">The sequence shown here is derived from an EMBL/GenBank/DDBJ whole genome shotgun (WGS) entry which is preliminary data.</text>
</comment>
<sequence length="60" mass="6641">MAPRILSPEDDQARVLRRPPPRRLRTAKPEEGTGEGELLHVLRALALVVLGTLAFGWLIS</sequence>
<keyword evidence="2" id="KW-1133">Transmembrane helix</keyword>
<accession>A0ABT8A6V4</accession>
<feature type="transmembrane region" description="Helical" evidence="2">
    <location>
        <begin position="38"/>
        <end position="59"/>
    </location>
</feature>
<proteinExistence type="predicted"/>
<organism evidence="3 4">
    <name type="scientific">Paeniroseomonas aquatica</name>
    <dbReference type="NCBI Taxonomy" id="373043"/>
    <lineage>
        <taxon>Bacteria</taxon>
        <taxon>Pseudomonadati</taxon>
        <taxon>Pseudomonadota</taxon>
        <taxon>Alphaproteobacteria</taxon>
        <taxon>Acetobacterales</taxon>
        <taxon>Acetobacteraceae</taxon>
        <taxon>Paeniroseomonas</taxon>
    </lineage>
</organism>
<evidence type="ECO:0000313" key="4">
    <source>
        <dbReference type="Proteomes" id="UP001529369"/>
    </source>
</evidence>
<reference evidence="4" key="1">
    <citation type="journal article" date="2019" name="Int. J. Syst. Evol. Microbiol.">
        <title>The Global Catalogue of Microorganisms (GCM) 10K type strain sequencing project: providing services to taxonomists for standard genome sequencing and annotation.</title>
        <authorList>
            <consortium name="The Broad Institute Genomics Platform"/>
            <consortium name="The Broad Institute Genome Sequencing Center for Infectious Disease"/>
            <person name="Wu L."/>
            <person name="Ma J."/>
        </authorList>
    </citation>
    <scope>NUCLEOTIDE SEQUENCE [LARGE SCALE GENOMIC DNA]</scope>
    <source>
        <strain evidence="4">CECT 7131</strain>
    </source>
</reference>
<keyword evidence="2" id="KW-0472">Membrane</keyword>
<protein>
    <submittedName>
        <fullName evidence="3">Uncharacterized protein</fullName>
    </submittedName>
</protein>
<feature type="compositionally biased region" description="Basic residues" evidence="1">
    <location>
        <begin position="15"/>
        <end position="26"/>
    </location>
</feature>
<name>A0ABT8A6V4_9PROT</name>
<dbReference type="Proteomes" id="UP001529369">
    <property type="component" value="Unassembled WGS sequence"/>
</dbReference>
<feature type="region of interest" description="Disordered" evidence="1">
    <location>
        <begin position="1"/>
        <end position="33"/>
    </location>
</feature>